<evidence type="ECO:0008006" key="4">
    <source>
        <dbReference type="Google" id="ProtNLM"/>
    </source>
</evidence>
<gene>
    <name evidence="2" type="ORF">PHLCEN_2v3533</name>
</gene>
<reference evidence="2 3" key="1">
    <citation type="submission" date="2018-02" db="EMBL/GenBank/DDBJ databases">
        <title>Genome sequence of the basidiomycete white-rot fungus Phlebia centrifuga.</title>
        <authorList>
            <person name="Granchi Z."/>
            <person name="Peng M."/>
            <person name="de Vries R.P."/>
            <person name="Hilden K."/>
            <person name="Makela M.R."/>
            <person name="Grigoriev I."/>
            <person name="Riley R."/>
        </authorList>
    </citation>
    <scope>NUCLEOTIDE SEQUENCE [LARGE SCALE GENOMIC DNA]</scope>
    <source>
        <strain evidence="2 3">FBCC195</strain>
    </source>
</reference>
<comment type="caution">
    <text evidence="2">The sequence shown here is derived from an EMBL/GenBank/DDBJ whole genome shotgun (WGS) entry which is preliminary data.</text>
</comment>
<organism evidence="2 3">
    <name type="scientific">Hermanssonia centrifuga</name>
    <dbReference type="NCBI Taxonomy" id="98765"/>
    <lineage>
        <taxon>Eukaryota</taxon>
        <taxon>Fungi</taxon>
        <taxon>Dikarya</taxon>
        <taxon>Basidiomycota</taxon>
        <taxon>Agaricomycotina</taxon>
        <taxon>Agaricomycetes</taxon>
        <taxon>Polyporales</taxon>
        <taxon>Meruliaceae</taxon>
        <taxon>Hermanssonia</taxon>
    </lineage>
</organism>
<feature type="region of interest" description="Disordered" evidence="1">
    <location>
        <begin position="614"/>
        <end position="650"/>
    </location>
</feature>
<dbReference type="OrthoDB" id="2686745at2759"/>
<feature type="region of interest" description="Disordered" evidence="1">
    <location>
        <begin position="127"/>
        <end position="268"/>
    </location>
</feature>
<proteinExistence type="predicted"/>
<feature type="non-terminal residue" evidence="2">
    <location>
        <position position="650"/>
    </location>
</feature>
<feature type="compositionally biased region" description="Basic residues" evidence="1">
    <location>
        <begin position="212"/>
        <end position="225"/>
    </location>
</feature>
<dbReference type="AlphaFoldDB" id="A0A2R6QF29"/>
<evidence type="ECO:0000256" key="1">
    <source>
        <dbReference type="SAM" id="MobiDB-lite"/>
    </source>
</evidence>
<protein>
    <recommendedName>
        <fullName evidence="4">Restriction of telomere capping protein 4</fullName>
    </recommendedName>
</protein>
<name>A0A2R6QF29_9APHY</name>
<accession>A0A2R6QF29</accession>
<feature type="compositionally biased region" description="Basic residues" evidence="1">
    <location>
        <begin position="621"/>
        <end position="631"/>
    </location>
</feature>
<evidence type="ECO:0000313" key="2">
    <source>
        <dbReference type="EMBL" id="PSS06860.1"/>
    </source>
</evidence>
<dbReference type="Proteomes" id="UP000186601">
    <property type="component" value="Unassembled WGS sequence"/>
</dbReference>
<feature type="region of interest" description="Disordered" evidence="1">
    <location>
        <begin position="1"/>
        <end position="47"/>
    </location>
</feature>
<keyword evidence="3" id="KW-1185">Reference proteome</keyword>
<feature type="compositionally biased region" description="Polar residues" evidence="1">
    <location>
        <begin position="165"/>
        <end position="180"/>
    </location>
</feature>
<evidence type="ECO:0000313" key="3">
    <source>
        <dbReference type="Proteomes" id="UP000186601"/>
    </source>
</evidence>
<feature type="region of interest" description="Disordered" evidence="1">
    <location>
        <begin position="328"/>
        <end position="347"/>
    </location>
</feature>
<dbReference type="EMBL" id="MLYV02000352">
    <property type="protein sequence ID" value="PSS06860.1"/>
    <property type="molecule type" value="Genomic_DNA"/>
</dbReference>
<sequence>MVRTNSTTIKKNKKIASGLRSPSKKSRPAILIPKPSGEPGRTGRRGYNLQNAMRLGGKNNKYNRYLRKVKIIANKHLDPLKSVSKQPKLKVAQVIRLCMHEHEYLRQFEDGWPVYAILKQYFGNTVAASKRSMQREEKSSEYASEIDTAEGENTPVSRKRKKTKNVSSESENDSAGPSNSDNDRIDSWSNNEEATRTPPTKRRVAFESPVKAQKKPSFKHTKPTLRCKPGSGYQRTSDPGPASVPLISSGSTKGKGRATSLDLEKSPRSRDTIDDIIAMTALSLNSSPFPSPLRSLILVPMAAGFSRLDATPHPSSIAGPALTSTSMAASSLVPGPDSSRTATKDLPISCPDSDCEDLFPTEPSSKLLELLRNQPTMSKKKTPGELLTIAYGYKARVCAQIKSEINPCDVDMSRYPLKLDFDDITRRLRQMIPKILSIIKSGCDGFIFKILQARADAARKAAKTDERPAFSFQDLNIASRGCEWNDNTIDAGYHDGADLWATLRASVQPLSTRAFRTFVLTQEVLLLLIQEDLGVDQETALRHSQSWLGIQYGIDNFDNNEAFTEDFTRRSSKLIAMAENLRLTTNATGTNAIAQNAKSSSTLSMRKVKILSADDFSKPVSPKRRGRKKTNLSREGGSKMKRTSVVGTST</sequence>